<protein>
    <recommendedName>
        <fullName evidence="6">Protein YIPF</fullName>
    </recommendedName>
</protein>
<comment type="subcellular location">
    <subcellularLocation>
        <location evidence="6">Golgi apparatus membrane</location>
        <topology evidence="6">Multi-pass membrane protein</topology>
    </subcellularLocation>
    <subcellularLocation>
        <location evidence="1">Membrane</location>
        <topology evidence="1">Multi-pass membrane protein</topology>
    </subcellularLocation>
</comment>
<dbReference type="InterPro" id="IPR045231">
    <property type="entry name" value="Yip1/4-like"/>
</dbReference>
<feature type="transmembrane region" description="Helical" evidence="6">
    <location>
        <begin position="184"/>
        <end position="202"/>
    </location>
</feature>
<dbReference type="GO" id="GO:0000139">
    <property type="term" value="C:Golgi membrane"/>
    <property type="evidence" value="ECO:0007669"/>
    <property type="project" value="UniProtKB-SubCell"/>
</dbReference>
<evidence type="ECO:0000256" key="2">
    <source>
        <dbReference type="ARBA" id="ARBA00010596"/>
    </source>
</evidence>
<reference evidence="9" key="1">
    <citation type="submission" date="2022-11" db="UniProtKB">
        <authorList>
            <consortium name="WormBaseParasite"/>
        </authorList>
    </citation>
    <scope>IDENTIFICATION</scope>
</reference>
<evidence type="ECO:0000313" key="8">
    <source>
        <dbReference type="Proteomes" id="UP000887565"/>
    </source>
</evidence>
<dbReference type="WBParaSite" id="nRc.2.0.1.t27381-RA">
    <property type="protein sequence ID" value="nRc.2.0.1.t27381-RA"/>
    <property type="gene ID" value="nRc.2.0.1.g27381"/>
</dbReference>
<feature type="domain" description="Yip1" evidence="7">
    <location>
        <begin position="79"/>
        <end position="225"/>
    </location>
</feature>
<organism evidence="8 9">
    <name type="scientific">Romanomermis culicivorax</name>
    <name type="common">Nematode worm</name>
    <dbReference type="NCBI Taxonomy" id="13658"/>
    <lineage>
        <taxon>Eukaryota</taxon>
        <taxon>Metazoa</taxon>
        <taxon>Ecdysozoa</taxon>
        <taxon>Nematoda</taxon>
        <taxon>Enoplea</taxon>
        <taxon>Dorylaimia</taxon>
        <taxon>Mermithida</taxon>
        <taxon>Mermithoidea</taxon>
        <taxon>Mermithidae</taxon>
        <taxon>Romanomermis</taxon>
    </lineage>
</organism>
<feature type="transmembrane region" description="Helical" evidence="6">
    <location>
        <begin position="120"/>
        <end position="144"/>
    </location>
</feature>
<dbReference type="PANTHER" id="PTHR21236:SF1">
    <property type="entry name" value="PROTEIN YIPF6"/>
    <property type="match status" value="1"/>
</dbReference>
<proteinExistence type="inferred from homology"/>
<evidence type="ECO:0000256" key="1">
    <source>
        <dbReference type="ARBA" id="ARBA00004141"/>
    </source>
</evidence>
<evidence type="ECO:0000256" key="4">
    <source>
        <dbReference type="ARBA" id="ARBA00022989"/>
    </source>
</evidence>
<feature type="transmembrane region" description="Helical" evidence="6">
    <location>
        <begin position="150"/>
        <end position="172"/>
    </location>
</feature>
<dbReference type="GO" id="GO:0005802">
    <property type="term" value="C:trans-Golgi network"/>
    <property type="evidence" value="ECO:0007669"/>
    <property type="project" value="TreeGrafter"/>
</dbReference>
<dbReference type="AlphaFoldDB" id="A0A915JN37"/>
<evidence type="ECO:0000256" key="5">
    <source>
        <dbReference type="ARBA" id="ARBA00023136"/>
    </source>
</evidence>
<keyword evidence="3 6" id="KW-0812">Transmembrane</keyword>
<dbReference type="GO" id="GO:0006888">
    <property type="term" value="P:endoplasmic reticulum to Golgi vesicle-mediated transport"/>
    <property type="evidence" value="ECO:0007669"/>
    <property type="project" value="InterPro"/>
</dbReference>
<evidence type="ECO:0000259" key="7">
    <source>
        <dbReference type="Pfam" id="PF04893"/>
    </source>
</evidence>
<name>A0A915JN37_ROMCU</name>
<keyword evidence="4 6" id="KW-1133">Transmembrane helix</keyword>
<dbReference type="PANTHER" id="PTHR21236">
    <property type="entry name" value="GOLGI MEMBRANE PROTEIN YIP1"/>
    <property type="match status" value="1"/>
</dbReference>
<evidence type="ECO:0000313" key="9">
    <source>
        <dbReference type="WBParaSite" id="nRc.2.0.1.t27381-RA"/>
    </source>
</evidence>
<evidence type="ECO:0000256" key="6">
    <source>
        <dbReference type="RuleBase" id="RU361264"/>
    </source>
</evidence>
<dbReference type="Proteomes" id="UP000887565">
    <property type="component" value="Unplaced"/>
</dbReference>
<dbReference type="Pfam" id="PF04893">
    <property type="entry name" value="Yip1"/>
    <property type="match status" value="1"/>
</dbReference>
<keyword evidence="5 6" id="KW-0472">Membrane</keyword>
<dbReference type="InterPro" id="IPR006977">
    <property type="entry name" value="Yip1_dom"/>
</dbReference>
<comment type="similarity">
    <text evidence="2 6">Belongs to the YIP1 family.</text>
</comment>
<feature type="transmembrane region" description="Helical" evidence="6">
    <location>
        <begin position="214"/>
        <end position="230"/>
    </location>
</feature>
<sequence>MEPPISNDPLDHVPLMSPEVSIEPMDLMGKIDSSTNFQSTSSSSRNSTSDNFDTLDEPVWHTIKRDLGAIIDKFRHVLRPKTSQSLLREWDLWGPLFLCVLTALLLNDSSDDRGPKFTEIFIITWFGSCIVTLNTQLLGGSITFFQSLCVLGYCQLPSVLSLIACKVLLIFLPHNNIFTNCLRVLFTMIGFYWSSYASLTFLSGCHPQKRKALVVYPICLFYFIINYLIFMQTWRF</sequence>
<evidence type="ECO:0000256" key="3">
    <source>
        <dbReference type="ARBA" id="ARBA00022692"/>
    </source>
</evidence>
<keyword evidence="8" id="KW-1185">Reference proteome</keyword>
<accession>A0A915JN37</accession>
<dbReference type="OMA" id="IKFYHVL"/>
<comment type="caution">
    <text evidence="6">Lacks conserved residue(s) required for the propagation of feature annotation.</text>
</comment>